<name>A0A2G5B8J1_COERN</name>
<proteinExistence type="predicted"/>
<protein>
    <recommendedName>
        <fullName evidence="3">F-box domain-containing protein</fullName>
    </recommendedName>
</protein>
<dbReference type="EMBL" id="KZ303508">
    <property type="protein sequence ID" value="PIA15325.1"/>
    <property type="molecule type" value="Genomic_DNA"/>
</dbReference>
<dbReference type="AlphaFoldDB" id="A0A2G5B8J1"/>
<evidence type="ECO:0000313" key="1">
    <source>
        <dbReference type="EMBL" id="PIA15325.1"/>
    </source>
</evidence>
<evidence type="ECO:0000313" key="2">
    <source>
        <dbReference type="Proteomes" id="UP000242474"/>
    </source>
</evidence>
<sequence length="557" mass="63752">MDLTLQNLPKHLVQRIAYRAAQWRKIDIYDGYASVGNPAWKMQKYLVLSQGWYTSCIPLYCQEVLLTSNKRMEIGKQEYWQSSIKDISECEGFRFTRYAHLHMSCRSITGGVMEEILNQNQYRVTFPMVEVVLLKLSSSWIDMPALEEKICKQNIVTFCQMIRKIFPNAHIASVTSMVTPGSGENQDTEAKSSQDHVGFLFSEFMRGMRGVQYFSLGCHIFQHLDISNLTSITYSECSNVGCFLQLVRANAKSLQTLLLDHRDPEMLIRLVSDDIQYSQLTKFASSCIDPLPTLFRPRPLAESIFPNLRKLELEQTYPFANDIVFRGNYHLLEHLSLKLSMSDVLSLGQQGVFRSNQFPCVRHLELIISLKNQPYDRDLGRRVSAIPLQIAPNVRYLQINLPGFVYKDALIEQLEGSRARANIKYLLIGYVTFTMDEIVRLLSLLPNIAQLVIDPDTLSIGGNNTLRDYRALNSLESRCFPLAPKLRQIVFEMATGSDMESAAHYALVLAIVCFRVSCVRWTSYSSQFVDHCTALVASERYGKYADRLELVDWEKGR</sequence>
<dbReference type="Proteomes" id="UP000242474">
    <property type="component" value="Unassembled WGS sequence"/>
</dbReference>
<keyword evidence="2" id="KW-1185">Reference proteome</keyword>
<gene>
    <name evidence="1" type="ORF">COEREDRAFT_87942</name>
</gene>
<accession>A0A2G5B8J1</accession>
<reference evidence="1 2" key="1">
    <citation type="journal article" date="2015" name="Genome Biol. Evol.">
        <title>Phylogenomic analyses indicate that early fungi evolved digesting cell walls of algal ancestors of land plants.</title>
        <authorList>
            <person name="Chang Y."/>
            <person name="Wang S."/>
            <person name="Sekimoto S."/>
            <person name="Aerts A.L."/>
            <person name="Choi C."/>
            <person name="Clum A."/>
            <person name="LaButti K.M."/>
            <person name="Lindquist E.A."/>
            <person name="Yee Ngan C."/>
            <person name="Ohm R.A."/>
            <person name="Salamov A.A."/>
            <person name="Grigoriev I.V."/>
            <person name="Spatafora J.W."/>
            <person name="Berbee M.L."/>
        </authorList>
    </citation>
    <scope>NUCLEOTIDE SEQUENCE [LARGE SCALE GENOMIC DNA]</scope>
    <source>
        <strain evidence="1 2">NRRL 1564</strain>
    </source>
</reference>
<dbReference type="OrthoDB" id="5527805at2759"/>
<evidence type="ECO:0008006" key="3">
    <source>
        <dbReference type="Google" id="ProtNLM"/>
    </source>
</evidence>
<organism evidence="1 2">
    <name type="scientific">Coemansia reversa (strain ATCC 12441 / NRRL 1564)</name>
    <dbReference type="NCBI Taxonomy" id="763665"/>
    <lineage>
        <taxon>Eukaryota</taxon>
        <taxon>Fungi</taxon>
        <taxon>Fungi incertae sedis</taxon>
        <taxon>Zoopagomycota</taxon>
        <taxon>Kickxellomycotina</taxon>
        <taxon>Kickxellomycetes</taxon>
        <taxon>Kickxellales</taxon>
        <taxon>Kickxellaceae</taxon>
        <taxon>Coemansia</taxon>
    </lineage>
</organism>